<evidence type="ECO:0000313" key="2">
    <source>
        <dbReference type="EMBL" id="AWI52660.1"/>
    </source>
</evidence>
<organism evidence="2 3">
    <name type="scientific">Aquabacterium olei</name>
    <dbReference type="NCBI Taxonomy" id="1296669"/>
    <lineage>
        <taxon>Bacteria</taxon>
        <taxon>Pseudomonadati</taxon>
        <taxon>Pseudomonadota</taxon>
        <taxon>Betaproteobacteria</taxon>
        <taxon>Burkholderiales</taxon>
        <taxon>Aquabacterium</taxon>
    </lineage>
</organism>
<dbReference type="OrthoDB" id="1432662at2"/>
<feature type="domain" description="General stress protein FMN-binding split barrel" evidence="1">
    <location>
        <begin position="8"/>
        <end position="153"/>
    </location>
</feature>
<dbReference type="SUPFAM" id="SSF50475">
    <property type="entry name" value="FMN-binding split barrel"/>
    <property type="match status" value="1"/>
</dbReference>
<dbReference type="InterPro" id="IPR012349">
    <property type="entry name" value="Split_barrel_FMN-bd"/>
</dbReference>
<keyword evidence="3" id="KW-1185">Reference proteome</keyword>
<dbReference type="Proteomes" id="UP000244892">
    <property type="component" value="Chromosome"/>
</dbReference>
<evidence type="ECO:0000259" key="1">
    <source>
        <dbReference type="Pfam" id="PF16242"/>
    </source>
</evidence>
<gene>
    <name evidence="2" type="ORF">DEH84_03935</name>
</gene>
<reference evidence="2 3" key="1">
    <citation type="submission" date="2018-05" db="EMBL/GenBank/DDBJ databases">
        <title>complete genome sequence of Aquabacterium olei NBRC 110486.</title>
        <authorList>
            <person name="Tang B."/>
            <person name="Chang J."/>
            <person name="Zhang L."/>
            <person name="Yang H."/>
        </authorList>
    </citation>
    <scope>NUCLEOTIDE SEQUENCE [LARGE SCALE GENOMIC DNA]</scope>
    <source>
        <strain evidence="2 3">NBRC 110486</strain>
    </source>
</reference>
<sequence>MTDTTRRAQLWELIKDIHFGMFTTRHANGHLHSRPMTTQNRAIDEDDSLWFFMSAGSETVADLLRDNQVNVAYADPADQAYVSVAGQAEIVEDDARKQALWTRANEAWFKGGPTDPDLTLVRVRIAHADYWDAPDNRLVHLYDKAVSALTGEPPKDKGERGRVDMR</sequence>
<dbReference type="PANTHER" id="PTHR34818:SF1">
    <property type="entry name" value="PROTEIN BLI-3"/>
    <property type="match status" value="1"/>
</dbReference>
<dbReference type="Gene3D" id="2.30.110.10">
    <property type="entry name" value="Electron Transport, Fmn-binding Protein, Chain A"/>
    <property type="match status" value="1"/>
</dbReference>
<dbReference type="Pfam" id="PF16242">
    <property type="entry name" value="Pyrid_ox_like"/>
    <property type="match status" value="1"/>
</dbReference>
<dbReference type="InterPro" id="IPR038725">
    <property type="entry name" value="YdaG_split_barrel_FMN-bd"/>
</dbReference>
<dbReference type="PANTHER" id="PTHR34818">
    <property type="entry name" value="PROTEIN BLI-3"/>
    <property type="match status" value="1"/>
</dbReference>
<dbReference type="InterPro" id="IPR052917">
    <property type="entry name" value="Stress-Dev_Protein"/>
</dbReference>
<dbReference type="RefSeq" id="WP_109034950.1">
    <property type="nucleotide sequence ID" value="NZ_CP029210.1"/>
</dbReference>
<dbReference type="AlphaFoldDB" id="A0A2U8FNW8"/>
<protein>
    <submittedName>
        <fullName evidence="2">General stress protein</fullName>
    </submittedName>
</protein>
<name>A0A2U8FNW8_9BURK</name>
<dbReference type="EMBL" id="CP029210">
    <property type="protein sequence ID" value="AWI52660.1"/>
    <property type="molecule type" value="Genomic_DNA"/>
</dbReference>
<dbReference type="KEGG" id="aon:DEH84_03935"/>
<accession>A0A2U8FNW8</accession>
<evidence type="ECO:0000313" key="3">
    <source>
        <dbReference type="Proteomes" id="UP000244892"/>
    </source>
</evidence>
<proteinExistence type="predicted"/>